<dbReference type="EC" id="4.2.1.8" evidence="5 9"/>
<evidence type="ECO:0000313" key="11">
    <source>
        <dbReference type="Proteomes" id="UP000236736"/>
    </source>
</evidence>
<evidence type="ECO:0000256" key="9">
    <source>
        <dbReference type="HAMAP-Rule" id="MF_00106"/>
    </source>
</evidence>
<keyword evidence="7 9" id="KW-0464">Manganese</keyword>
<dbReference type="OrthoDB" id="9780250at2"/>
<comment type="function">
    <text evidence="2 9">Catalyzes the dehydration of D-mannonate.</text>
</comment>
<dbReference type="InterPro" id="IPR004628">
    <property type="entry name" value="Man_deHydtase"/>
</dbReference>
<dbReference type="PIRSF" id="PIRSF016049">
    <property type="entry name" value="Man_dehyd"/>
    <property type="match status" value="1"/>
</dbReference>
<comment type="cofactor">
    <cofactor evidence="9">
        <name>Fe(2+)</name>
        <dbReference type="ChEBI" id="CHEBI:29033"/>
    </cofactor>
    <cofactor evidence="9">
        <name>Mn(2+)</name>
        <dbReference type="ChEBI" id="CHEBI:29035"/>
    </cofactor>
</comment>
<dbReference type="STRING" id="1120964.GCA_001313265_04623"/>
<dbReference type="EMBL" id="FNVR01000003">
    <property type="protein sequence ID" value="SEF62623.1"/>
    <property type="molecule type" value="Genomic_DNA"/>
</dbReference>
<evidence type="ECO:0000256" key="3">
    <source>
        <dbReference type="ARBA" id="ARBA00004892"/>
    </source>
</evidence>
<dbReference type="HAMAP" id="MF_00106">
    <property type="entry name" value="UxuA"/>
    <property type="match status" value="1"/>
</dbReference>
<organism evidence="10 11">
    <name type="scientific">Algoriphagus boritolerans DSM 17298 = JCM 18970</name>
    <dbReference type="NCBI Taxonomy" id="1120964"/>
    <lineage>
        <taxon>Bacteria</taxon>
        <taxon>Pseudomonadati</taxon>
        <taxon>Bacteroidota</taxon>
        <taxon>Cytophagia</taxon>
        <taxon>Cytophagales</taxon>
        <taxon>Cyclobacteriaceae</taxon>
        <taxon>Algoriphagus</taxon>
    </lineage>
</organism>
<dbReference type="GO" id="GO:0008927">
    <property type="term" value="F:mannonate dehydratase activity"/>
    <property type="evidence" value="ECO:0007669"/>
    <property type="project" value="UniProtKB-UniRule"/>
</dbReference>
<name>A0A1H5TIN3_9BACT</name>
<evidence type="ECO:0000256" key="8">
    <source>
        <dbReference type="ARBA" id="ARBA00023239"/>
    </source>
</evidence>
<evidence type="ECO:0000256" key="2">
    <source>
        <dbReference type="ARBA" id="ARBA00002713"/>
    </source>
</evidence>
<sequence length="394" mass="44848">MSYRMEQTMRWYGPKDPVSLRDILQSGATGIVTALHHIPNGEVWSREEIKIRKNMIEEAGLTWSVVESVPVHEVIKTRTGNFEQIIENYKETLRNLAAEGIYTVCYNFMPILDWTRTNLEHVLPNGAKALFYEKKAVQAFDLFILQRPEAFEEYSESEIQELKEYYEALSSEARQLIIDNILKGLPGSEIGYTMDEFRSMLKTYEGIDAQKLGEHLRLFLDAVTPVAEEVGVYLCIHPDDPPFSLYGLPRVVSTAADARRILSQTPSHHNGLTFCTGSFGVRADNDLPAMVREFGDRIHFIHLRSTKRDEAGNFYEDNHLEGNVPMVAVIDEILKVQEKRGKSLPMRPDHGHQMLDDLHKKTNPGYSAIGRLKGLAEIRGVEEALLWVKKSSKT</sequence>
<dbReference type="Pfam" id="PF03786">
    <property type="entry name" value="UxuA"/>
    <property type="match status" value="1"/>
</dbReference>
<keyword evidence="8 9" id="KW-0456">Lyase</keyword>
<dbReference type="PANTHER" id="PTHR30387">
    <property type="entry name" value="MANNONATE DEHYDRATASE"/>
    <property type="match status" value="1"/>
</dbReference>
<evidence type="ECO:0000313" key="10">
    <source>
        <dbReference type="EMBL" id="SEF62623.1"/>
    </source>
</evidence>
<dbReference type="SUPFAM" id="SSF51658">
    <property type="entry name" value="Xylose isomerase-like"/>
    <property type="match status" value="1"/>
</dbReference>
<evidence type="ECO:0000256" key="4">
    <source>
        <dbReference type="ARBA" id="ARBA00007389"/>
    </source>
</evidence>
<dbReference type="NCBIfam" id="TIGR00695">
    <property type="entry name" value="uxuA"/>
    <property type="match status" value="1"/>
</dbReference>
<dbReference type="Gene3D" id="3.20.20.150">
    <property type="entry name" value="Divalent-metal-dependent TIM barrel enzymes"/>
    <property type="match status" value="1"/>
</dbReference>
<proteinExistence type="inferred from homology"/>
<dbReference type="GO" id="GO:0042840">
    <property type="term" value="P:D-glucuronate catabolic process"/>
    <property type="evidence" value="ECO:0007669"/>
    <property type="project" value="TreeGrafter"/>
</dbReference>
<dbReference type="InterPro" id="IPR036237">
    <property type="entry name" value="Xyl_isomerase-like_sf"/>
</dbReference>
<dbReference type="GO" id="GO:0030145">
    <property type="term" value="F:manganese ion binding"/>
    <property type="evidence" value="ECO:0007669"/>
    <property type="project" value="TreeGrafter"/>
</dbReference>
<dbReference type="UniPathway" id="UPA00246"/>
<dbReference type="GO" id="GO:0008198">
    <property type="term" value="F:ferrous iron binding"/>
    <property type="evidence" value="ECO:0007669"/>
    <property type="project" value="TreeGrafter"/>
</dbReference>
<dbReference type="Proteomes" id="UP000236736">
    <property type="component" value="Unassembled WGS sequence"/>
</dbReference>
<keyword evidence="11" id="KW-1185">Reference proteome</keyword>
<accession>A0A1H5TIN3</accession>
<comment type="pathway">
    <text evidence="3 9">Carbohydrate metabolism; pentose and glucuronate interconversion.</text>
</comment>
<dbReference type="NCBIfam" id="NF003027">
    <property type="entry name" value="PRK03906.1"/>
    <property type="match status" value="1"/>
</dbReference>
<evidence type="ECO:0000256" key="5">
    <source>
        <dbReference type="ARBA" id="ARBA00012927"/>
    </source>
</evidence>
<reference evidence="11" key="1">
    <citation type="submission" date="2016-10" db="EMBL/GenBank/DDBJ databases">
        <authorList>
            <person name="Varghese N."/>
            <person name="Submissions S."/>
        </authorList>
    </citation>
    <scope>NUCLEOTIDE SEQUENCE [LARGE SCALE GENOMIC DNA]</scope>
    <source>
        <strain evidence="11">DSM 17298</strain>
    </source>
</reference>
<dbReference type="PANTHER" id="PTHR30387:SF2">
    <property type="entry name" value="MANNONATE DEHYDRATASE"/>
    <property type="match status" value="1"/>
</dbReference>
<comment type="catalytic activity">
    <reaction evidence="1 9">
        <text>D-mannonate = 2-dehydro-3-deoxy-D-gluconate + H2O</text>
        <dbReference type="Rhea" id="RHEA:20097"/>
        <dbReference type="ChEBI" id="CHEBI:15377"/>
        <dbReference type="ChEBI" id="CHEBI:17767"/>
        <dbReference type="ChEBI" id="CHEBI:57990"/>
        <dbReference type="EC" id="4.2.1.8"/>
    </reaction>
</comment>
<keyword evidence="6 9" id="KW-0408">Iron</keyword>
<evidence type="ECO:0000256" key="6">
    <source>
        <dbReference type="ARBA" id="ARBA00023004"/>
    </source>
</evidence>
<gene>
    <name evidence="9" type="primary">uxuA</name>
    <name evidence="10" type="ORF">SAMN03080598_00780</name>
</gene>
<dbReference type="RefSeq" id="WP_103923494.1">
    <property type="nucleotide sequence ID" value="NZ_FNVR01000003.1"/>
</dbReference>
<comment type="similarity">
    <text evidence="4 9">Belongs to the mannonate dehydratase family.</text>
</comment>
<evidence type="ECO:0000256" key="1">
    <source>
        <dbReference type="ARBA" id="ARBA00001794"/>
    </source>
</evidence>
<dbReference type="AlphaFoldDB" id="A0A1H5TIN3"/>
<evidence type="ECO:0000256" key="7">
    <source>
        <dbReference type="ARBA" id="ARBA00023211"/>
    </source>
</evidence>
<protein>
    <recommendedName>
        <fullName evidence="5 9">Mannonate dehydratase</fullName>
        <ecNumber evidence="5 9">4.2.1.8</ecNumber>
    </recommendedName>
    <alternativeName>
        <fullName evidence="9">D-mannonate hydro-lyase</fullName>
    </alternativeName>
</protein>